<feature type="transmembrane region" description="Helical" evidence="9">
    <location>
        <begin position="454"/>
        <end position="474"/>
    </location>
</feature>
<keyword evidence="5 9" id="KW-0812">Transmembrane</keyword>
<dbReference type="InterPro" id="IPR052180">
    <property type="entry name" value="NhaC_Na-H+_Antiporter"/>
</dbReference>
<accession>A0A857JHD8</accession>
<evidence type="ECO:0000256" key="8">
    <source>
        <dbReference type="ARBA" id="ARBA00038435"/>
    </source>
</evidence>
<feature type="transmembrane region" description="Helical" evidence="9">
    <location>
        <begin position="267"/>
        <end position="288"/>
    </location>
</feature>
<evidence type="ECO:0000259" key="10">
    <source>
        <dbReference type="Pfam" id="PF03553"/>
    </source>
</evidence>
<feature type="transmembrane region" description="Helical" evidence="9">
    <location>
        <begin position="146"/>
        <end position="172"/>
    </location>
</feature>
<dbReference type="Pfam" id="PF03553">
    <property type="entry name" value="Na_H_antiporter"/>
    <property type="match status" value="1"/>
</dbReference>
<dbReference type="AlphaFoldDB" id="A0A857JHD8"/>
<comment type="subcellular location">
    <subcellularLocation>
        <location evidence="1">Cell membrane</location>
        <topology evidence="1">Multi-pass membrane protein</topology>
    </subcellularLocation>
</comment>
<evidence type="ECO:0000256" key="1">
    <source>
        <dbReference type="ARBA" id="ARBA00004651"/>
    </source>
</evidence>
<feature type="transmembrane region" description="Helical" evidence="9">
    <location>
        <begin position="200"/>
        <end position="222"/>
    </location>
</feature>
<dbReference type="Proteomes" id="UP000464524">
    <property type="component" value="Chromosome"/>
</dbReference>
<evidence type="ECO:0000256" key="9">
    <source>
        <dbReference type="SAM" id="Phobius"/>
    </source>
</evidence>
<name>A0A857JHD8_9ALTE</name>
<organism evidence="11 12">
    <name type="scientific">Paraglaciecola mesophila</name>
    <dbReference type="NCBI Taxonomy" id="197222"/>
    <lineage>
        <taxon>Bacteria</taxon>
        <taxon>Pseudomonadati</taxon>
        <taxon>Pseudomonadota</taxon>
        <taxon>Gammaproteobacteria</taxon>
        <taxon>Alteromonadales</taxon>
        <taxon>Alteromonadaceae</taxon>
        <taxon>Paraglaciecola</taxon>
    </lineage>
</organism>
<evidence type="ECO:0000256" key="6">
    <source>
        <dbReference type="ARBA" id="ARBA00022989"/>
    </source>
</evidence>
<keyword evidence="6 9" id="KW-1133">Transmembrane helix</keyword>
<gene>
    <name evidence="11" type="ORF">FX988_00559</name>
</gene>
<dbReference type="RefSeq" id="WP_160178236.1">
    <property type="nucleotide sequence ID" value="NZ_CP047656.1"/>
</dbReference>
<dbReference type="GO" id="GO:0005886">
    <property type="term" value="C:plasma membrane"/>
    <property type="evidence" value="ECO:0007669"/>
    <property type="project" value="UniProtKB-SubCell"/>
</dbReference>
<keyword evidence="7 9" id="KW-0472">Membrane</keyword>
<dbReference type="OrthoDB" id="9762978at2"/>
<evidence type="ECO:0000313" key="12">
    <source>
        <dbReference type="Proteomes" id="UP000464524"/>
    </source>
</evidence>
<dbReference type="NCBIfam" id="TIGR00931">
    <property type="entry name" value="antiport_nhaC"/>
    <property type="match status" value="1"/>
</dbReference>
<feature type="transmembrane region" description="Helical" evidence="9">
    <location>
        <begin position="340"/>
        <end position="367"/>
    </location>
</feature>
<feature type="transmembrane region" description="Helical" evidence="9">
    <location>
        <begin position="46"/>
        <end position="64"/>
    </location>
</feature>
<keyword evidence="2" id="KW-0813">Transport</keyword>
<reference evidence="11 12" key="1">
    <citation type="submission" date="2019-12" db="EMBL/GenBank/DDBJ databases">
        <title>Genome sequencing and assembly of endphytes of Porphyra tenera.</title>
        <authorList>
            <person name="Park J.M."/>
            <person name="Shin R."/>
            <person name="Jo S.H."/>
        </authorList>
    </citation>
    <scope>NUCLEOTIDE SEQUENCE [LARGE SCALE GENOMIC DNA]</scope>
    <source>
        <strain evidence="11 12">GPM4</strain>
    </source>
</reference>
<dbReference type="GO" id="GO:0015297">
    <property type="term" value="F:antiporter activity"/>
    <property type="evidence" value="ECO:0007669"/>
    <property type="project" value="UniProtKB-KW"/>
</dbReference>
<feature type="transmembrane region" description="Helical" evidence="9">
    <location>
        <begin position="76"/>
        <end position="98"/>
    </location>
</feature>
<dbReference type="EMBL" id="CP047656">
    <property type="protein sequence ID" value="QHJ10347.1"/>
    <property type="molecule type" value="Genomic_DNA"/>
</dbReference>
<feature type="domain" description="Na+/H+ antiporter NhaC-like C-terminal" evidence="10">
    <location>
        <begin position="169"/>
        <end position="476"/>
    </location>
</feature>
<evidence type="ECO:0000313" key="11">
    <source>
        <dbReference type="EMBL" id="QHJ10347.1"/>
    </source>
</evidence>
<feature type="transmembrane region" description="Helical" evidence="9">
    <location>
        <begin position="12"/>
        <end position="34"/>
    </location>
</feature>
<dbReference type="KEGG" id="pmes:FX988_00559"/>
<keyword evidence="3" id="KW-0050">Antiport</keyword>
<dbReference type="PANTHER" id="PTHR33451:SF3">
    <property type="entry name" value="MALATE-2H(+)_NA(+)-LACTATE ANTIPORTER"/>
    <property type="match status" value="1"/>
</dbReference>
<sequence>MENIILKQKKEPSLLDALIPLVVLVALLSTSVYLFSDDSSFGPNQIALLFSMGVAAVIGLKNGYTWAEIEKGIVKGISLSLGAILILLAVGALIGTWMLSGTVPTLIYFGLELLNPSFFYAATCLICAIVAMSIGSSWTTAATVGVALMGVASGMGMSDAVTAGAVISGAYFGDKISPLSETTNLAPAVAGTELFEHIRYMLWTTVPSFVIALILFTIIGFSAEAQNTESNIEQMQTLLAQEFNISWVMLVPLAVLLTLAIKKMPAFPAVAIGALLGGVWAVIFQPDVIQGMLDDSQQSVLGVASVVWTSLFDGVAFSTADENLNALLSRGGMSSMLNTIWLIICAMSFGAVLERTGLLKAIVALFLRGAKSAGSMISRTILTCLGTNIITADQYISIVMPGRMYKEEYAKRGLHQLNLSRSLEDGGTITSPLIPWNTCGAYMQGVLLVHPFDYIMYTFFNLINPVLAIIYAYLGVKILRIPIPDVAVEVGNEKIPMNEPTQTKI</sequence>
<evidence type="ECO:0000256" key="4">
    <source>
        <dbReference type="ARBA" id="ARBA00022475"/>
    </source>
</evidence>
<evidence type="ECO:0000256" key="3">
    <source>
        <dbReference type="ARBA" id="ARBA00022449"/>
    </source>
</evidence>
<feature type="transmembrane region" description="Helical" evidence="9">
    <location>
        <begin position="243"/>
        <end position="261"/>
    </location>
</feature>
<keyword evidence="12" id="KW-1185">Reference proteome</keyword>
<protein>
    <submittedName>
        <fullName evidence="11">Malate-2H(+)/Na(+)-lactate antiporter</fullName>
    </submittedName>
</protein>
<keyword evidence="4" id="KW-1003">Cell membrane</keyword>
<dbReference type="PANTHER" id="PTHR33451">
    <property type="entry name" value="MALATE-2H(+)/NA(+)-LACTATE ANTIPORTER"/>
    <property type="match status" value="1"/>
</dbReference>
<evidence type="ECO:0000256" key="7">
    <source>
        <dbReference type="ARBA" id="ARBA00023136"/>
    </source>
</evidence>
<evidence type="ECO:0000256" key="2">
    <source>
        <dbReference type="ARBA" id="ARBA00022448"/>
    </source>
</evidence>
<dbReference type="InterPro" id="IPR004770">
    <property type="entry name" value="Na/H_antiport_NhaC"/>
</dbReference>
<dbReference type="InterPro" id="IPR018461">
    <property type="entry name" value="Na/H_Antiport_NhaC-like_C"/>
</dbReference>
<evidence type="ECO:0000256" key="5">
    <source>
        <dbReference type="ARBA" id="ARBA00022692"/>
    </source>
</evidence>
<proteinExistence type="inferred from homology"/>
<comment type="similarity">
    <text evidence="8">Belongs to the NhaC Na(+)/H(+) (TC 2.A.35) antiporter family.</text>
</comment>
<feature type="transmembrane region" description="Helical" evidence="9">
    <location>
        <begin position="118"/>
        <end position="139"/>
    </location>
</feature>